<accession>B8A410</accession>
<sequence>QYIWRIPLPYSLDEDLEKVQFGGVKRSELLRRGAVGTRGANLLTHLCALVELSVRSFGAHRSYRCGSGTILC</sequence>
<feature type="non-terminal residue" evidence="1">
    <location>
        <position position="1"/>
    </location>
</feature>
<name>B8A410_DROME</name>
<protein>
    <submittedName>
        <fullName evidence="1">MIP03349p</fullName>
    </submittedName>
</protein>
<gene>
    <name evidence="1" type="primary">CG8331-RA</name>
</gene>
<proteinExistence type="evidence at transcript level"/>
<reference evidence="1" key="1">
    <citation type="submission" date="2009-01" db="EMBL/GenBank/DDBJ databases">
        <authorList>
            <person name="Carlson J."/>
            <person name="Booth B."/>
            <person name="Frise E."/>
            <person name="Sandler J."/>
            <person name="Wan K."/>
            <person name="Yu C."/>
            <person name="Celniker S."/>
        </authorList>
    </citation>
    <scope>NUCLEOTIDE SEQUENCE</scope>
</reference>
<organism evidence="1">
    <name type="scientific">Drosophila melanogaster</name>
    <name type="common">Fruit fly</name>
    <dbReference type="NCBI Taxonomy" id="7227"/>
    <lineage>
        <taxon>Eukaryota</taxon>
        <taxon>Metazoa</taxon>
        <taxon>Ecdysozoa</taxon>
        <taxon>Arthropoda</taxon>
        <taxon>Hexapoda</taxon>
        <taxon>Insecta</taxon>
        <taxon>Pterygota</taxon>
        <taxon>Neoptera</taxon>
        <taxon>Endopterygota</taxon>
        <taxon>Diptera</taxon>
        <taxon>Brachycera</taxon>
        <taxon>Muscomorpha</taxon>
        <taxon>Ephydroidea</taxon>
        <taxon>Drosophilidae</taxon>
        <taxon>Drosophila</taxon>
        <taxon>Sophophora</taxon>
    </lineage>
</organism>
<dbReference type="AlphaFoldDB" id="B8A410"/>
<evidence type="ECO:0000313" key="1">
    <source>
        <dbReference type="EMBL" id="ACL68749.1"/>
    </source>
</evidence>
<dbReference type="EMBL" id="BT056302">
    <property type="protein sequence ID" value="ACL68749.1"/>
    <property type="molecule type" value="mRNA"/>
</dbReference>